<dbReference type="Proteomes" id="UP001172708">
    <property type="component" value="Unassembled WGS sequence"/>
</dbReference>
<keyword evidence="4" id="KW-1185">Reference proteome</keyword>
<dbReference type="PROSITE" id="PS51354">
    <property type="entry name" value="GLUTAREDOXIN_2"/>
    <property type="match status" value="1"/>
</dbReference>
<evidence type="ECO:0000313" key="4">
    <source>
        <dbReference type="Proteomes" id="UP001172708"/>
    </source>
</evidence>
<feature type="transmembrane region" description="Helical" evidence="1">
    <location>
        <begin position="421"/>
        <end position="442"/>
    </location>
</feature>
<evidence type="ECO:0000313" key="3">
    <source>
        <dbReference type="EMBL" id="MDN4480965.1"/>
    </source>
</evidence>
<keyword evidence="1" id="KW-0812">Transmembrane</keyword>
<feature type="transmembrane region" description="Helical" evidence="1">
    <location>
        <begin position="339"/>
        <end position="357"/>
    </location>
</feature>
<feature type="transmembrane region" description="Helical" evidence="1">
    <location>
        <begin position="217"/>
        <end position="242"/>
    </location>
</feature>
<feature type="transmembrane region" description="Helical" evidence="1">
    <location>
        <begin position="278"/>
        <end position="303"/>
    </location>
</feature>
<dbReference type="EMBL" id="JAUHQA010000001">
    <property type="protein sequence ID" value="MDN4480965.1"/>
    <property type="molecule type" value="Genomic_DNA"/>
</dbReference>
<feature type="transmembrane region" description="Helical" evidence="1">
    <location>
        <begin position="254"/>
        <end position="272"/>
    </location>
</feature>
<dbReference type="Gene3D" id="3.40.30.10">
    <property type="entry name" value="Glutaredoxin"/>
    <property type="match status" value="1"/>
</dbReference>
<dbReference type="SUPFAM" id="SSF52833">
    <property type="entry name" value="Thioredoxin-like"/>
    <property type="match status" value="1"/>
</dbReference>
<keyword evidence="1" id="KW-1133">Transmembrane helix</keyword>
<comment type="caution">
    <text evidence="3">The sequence shown here is derived from an EMBL/GenBank/DDBJ whole genome shotgun (WGS) entry which is preliminary data.</text>
</comment>
<sequence length="494" mass="51742">MPAVPATRAQRALAILCGALLALALLALSGGNAIAALIGAGDDSAPTVTASGPDLLVADARVTAETREAPASGVDPDADLVLFWGDGCPNCEAERGWLEEVEVQHPDLTIAQYEVWNDPANQELFAQEAERLGFEAGSVPTTIIGERVWIGWTDQIEQDMAGAIAAVENGRAPQPGVFGTAGAGTCSEDEGLCSSEPPETTIDVPLVGDVSVGADSLLFSTIVIGFVDGINPCSLWVLSILLAIVLRTRSRRRVLAIGTTFLTVTAIMYALYMAAFYSALAVVGFMGWIQIAVAIIAGTFGIVSVKDYFAFGKGLSFTIRKEDKPGIYKRMREAAGTKALVPALGATVVLAVGVSLLETPCTAGFPVLWTGMLHANGVGVAETAGLFVAYMVPFLLDELIIFGIAVATMRATKLQDKHGELLKLFAGVTMLVLAAVMVVDPTLMENPVMALLLFAGAFALATAIHLITSRVMRAREPAATPEPESEPVSGSAPR</sequence>
<feature type="transmembrane region" description="Helical" evidence="1">
    <location>
        <begin position="448"/>
        <end position="467"/>
    </location>
</feature>
<feature type="transmembrane region" description="Helical" evidence="1">
    <location>
        <begin position="387"/>
        <end position="409"/>
    </location>
</feature>
<evidence type="ECO:0008006" key="5">
    <source>
        <dbReference type="Google" id="ProtNLM"/>
    </source>
</evidence>
<dbReference type="InterPro" id="IPR036249">
    <property type="entry name" value="Thioredoxin-like_sf"/>
</dbReference>
<keyword evidence="2" id="KW-0732">Signal</keyword>
<feature type="chain" id="PRO_5045527096" description="Thioredoxin domain-containing protein" evidence="2">
    <location>
        <begin position="36"/>
        <end position="494"/>
    </location>
</feature>
<protein>
    <recommendedName>
        <fullName evidence="5">Thioredoxin domain-containing protein</fullName>
    </recommendedName>
</protein>
<feature type="signal peptide" evidence="2">
    <location>
        <begin position="1"/>
        <end position="35"/>
    </location>
</feature>
<evidence type="ECO:0000256" key="1">
    <source>
        <dbReference type="SAM" id="Phobius"/>
    </source>
</evidence>
<accession>A0ABT8GHQ9</accession>
<reference evidence="3" key="1">
    <citation type="submission" date="2023-06" db="EMBL/GenBank/DDBJ databases">
        <title>Egi l300058.</title>
        <authorList>
            <person name="Gao L."/>
            <person name="Fang B.-Z."/>
            <person name="Li W.-J."/>
        </authorList>
    </citation>
    <scope>NUCLEOTIDE SEQUENCE</scope>
    <source>
        <strain evidence="3">EGI L300058</strain>
    </source>
</reference>
<organism evidence="3 4">
    <name type="scientific">Demequina muriae</name>
    <dbReference type="NCBI Taxonomy" id="3051664"/>
    <lineage>
        <taxon>Bacteria</taxon>
        <taxon>Bacillati</taxon>
        <taxon>Actinomycetota</taxon>
        <taxon>Actinomycetes</taxon>
        <taxon>Micrococcales</taxon>
        <taxon>Demequinaceae</taxon>
        <taxon>Demequina</taxon>
    </lineage>
</organism>
<name>A0ABT8GHQ9_9MICO</name>
<evidence type="ECO:0000256" key="2">
    <source>
        <dbReference type="SAM" id="SignalP"/>
    </source>
</evidence>
<gene>
    <name evidence="3" type="ORF">QQX02_08535</name>
</gene>
<keyword evidence="1" id="KW-0472">Membrane</keyword>
<proteinExistence type="predicted"/>
<dbReference type="RefSeq" id="WP_301142445.1">
    <property type="nucleotide sequence ID" value="NZ_JAUHQA010000001.1"/>
</dbReference>